<dbReference type="PaxDb" id="65489-OBART02G13530.1"/>
<accession>A0A0D3F425</accession>
<dbReference type="AlphaFoldDB" id="A0A0D3F425"/>
<reference evidence="1" key="1">
    <citation type="journal article" date="2009" name="Rice">
        <title>De Novo Next Generation Sequencing of Plant Genomes.</title>
        <authorList>
            <person name="Rounsley S."/>
            <person name="Marri P.R."/>
            <person name="Yu Y."/>
            <person name="He R."/>
            <person name="Sisneros N."/>
            <person name="Goicoechea J.L."/>
            <person name="Lee S.J."/>
            <person name="Angelova A."/>
            <person name="Kudrna D."/>
            <person name="Luo M."/>
            <person name="Affourtit J."/>
            <person name="Desany B."/>
            <person name="Knight J."/>
            <person name="Niazi F."/>
            <person name="Egholm M."/>
            <person name="Wing R.A."/>
        </authorList>
    </citation>
    <scope>NUCLEOTIDE SEQUENCE [LARGE SCALE GENOMIC DNA]</scope>
    <source>
        <strain evidence="1">cv. IRGC 105608</strain>
    </source>
</reference>
<evidence type="ECO:0000313" key="1">
    <source>
        <dbReference type="EnsemblPlants" id="OBART02G13530.1"/>
    </source>
</evidence>
<dbReference type="Gramene" id="OBART02G13530.1">
    <property type="protein sequence ID" value="OBART02G13530.1"/>
    <property type="gene ID" value="OBART02G13530"/>
</dbReference>
<organism evidence="1">
    <name type="scientific">Oryza barthii</name>
    <dbReference type="NCBI Taxonomy" id="65489"/>
    <lineage>
        <taxon>Eukaryota</taxon>
        <taxon>Viridiplantae</taxon>
        <taxon>Streptophyta</taxon>
        <taxon>Embryophyta</taxon>
        <taxon>Tracheophyta</taxon>
        <taxon>Spermatophyta</taxon>
        <taxon>Magnoliopsida</taxon>
        <taxon>Liliopsida</taxon>
        <taxon>Poales</taxon>
        <taxon>Poaceae</taxon>
        <taxon>BOP clade</taxon>
        <taxon>Oryzoideae</taxon>
        <taxon>Oryzeae</taxon>
        <taxon>Oryzinae</taxon>
        <taxon>Oryza</taxon>
    </lineage>
</organism>
<proteinExistence type="predicted"/>
<dbReference type="Proteomes" id="UP000026960">
    <property type="component" value="Chromosome 2"/>
</dbReference>
<dbReference type="HOGENOM" id="CLU_2761775_0_0_1"/>
<evidence type="ECO:0000313" key="2">
    <source>
        <dbReference type="Proteomes" id="UP000026960"/>
    </source>
</evidence>
<dbReference type="EnsemblPlants" id="OBART02G13530.1">
    <property type="protein sequence ID" value="OBART02G13530.1"/>
    <property type="gene ID" value="OBART02G13530"/>
</dbReference>
<name>A0A0D3F425_9ORYZ</name>
<sequence>MPVGGGACCPPPMPPFLSPAPLLLVPGCLVQRRCGPLQALNIGQPQQSPPAKFLVSDSSQEKLLRVYAPS</sequence>
<keyword evidence="2" id="KW-1185">Reference proteome</keyword>
<protein>
    <submittedName>
        <fullName evidence="1">Uncharacterized protein</fullName>
    </submittedName>
</protein>
<reference evidence="1" key="2">
    <citation type="submission" date="2015-03" db="UniProtKB">
        <authorList>
            <consortium name="EnsemblPlants"/>
        </authorList>
    </citation>
    <scope>IDENTIFICATION</scope>
</reference>